<accession>A0A2D0AEL9</accession>
<evidence type="ECO:0000256" key="1">
    <source>
        <dbReference type="SAM" id="Coils"/>
    </source>
</evidence>
<evidence type="ECO:0000259" key="2">
    <source>
        <dbReference type="Pfam" id="PF14346"/>
    </source>
</evidence>
<feature type="coiled-coil region" evidence="1">
    <location>
        <begin position="90"/>
        <end position="133"/>
    </location>
</feature>
<comment type="caution">
    <text evidence="3">The sequence shown here is derived from an EMBL/GenBank/DDBJ whole genome shotgun (WGS) entry which is preliminary data.</text>
</comment>
<proteinExistence type="predicted"/>
<dbReference type="EMBL" id="NJBA01000004">
    <property type="protein sequence ID" value="OWP50522.1"/>
    <property type="molecule type" value="Genomic_DNA"/>
</dbReference>
<protein>
    <submittedName>
        <fullName evidence="3">Chromosome partitioning protein ParA</fullName>
    </submittedName>
</protein>
<name>A0A2D0AEL9_PSENT</name>
<evidence type="ECO:0000313" key="3">
    <source>
        <dbReference type="EMBL" id="OWP50522.1"/>
    </source>
</evidence>
<dbReference type="InterPro" id="IPR025511">
    <property type="entry name" value="DUF4398"/>
</dbReference>
<dbReference type="STRING" id="46680.GCA_000807755_05295"/>
<dbReference type="AlphaFoldDB" id="A0A2D0AEL9"/>
<dbReference type="Proteomes" id="UP000198145">
    <property type="component" value="Unassembled WGS sequence"/>
</dbReference>
<dbReference type="RefSeq" id="WP_017521128.1">
    <property type="nucleotide sequence ID" value="NZ_CP189774.1"/>
</dbReference>
<sequence>MELKSQSARTVPALSTSTSLRRWRLGLLAVGSAVLLAGCAGNPPSEQMAVTESAVNAAVSNGGPEYAPVETKNAQDKLAQARIALNDKEYDQARKLAQQAEWDARVAERKSQAVKAQNAVKDAQQGVMELRQEGLQQAQ</sequence>
<gene>
    <name evidence="3" type="ORF">CEG18_13340</name>
</gene>
<dbReference type="Gene3D" id="1.20.1270.390">
    <property type="match status" value="1"/>
</dbReference>
<keyword evidence="1" id="KW-0175">Coiled coil</keyword>
<organism evidence="3 4">
    <name type="scientific">Pseudomonas nitroreducens</name>
    <dbReference type="NCBI Taxonomy" id="46680"/>
    <lineage>
        <taxon>Bacteria</taxon>
        <taxon>Pseudomonadati</taxon>
        <taxon>Pseudomonadota</taxon>
        <taxon>Gammaproteobacteria</taxon>
        <taxon>Pseudomonadales</taxon>
        <taxon>Pseudomonadaceae</taxon>
        <taxon>Pseudomonas</taxon>
    </lineage>
</organism>
<evidence type="ECO:0000313" key="4">
    <source>
        <dbReference type="Proteomes" id="UP000198145"/>
    </source>
</evidence>
<reference evidence="3 4" key="1">
    <citation type="submission" date="2017-06" db="EMBL/GenBank/DDBJ databases">
        <title>Draft genome of Pseudomonas nitroreducens DF05.</title>
        <authorList>
            <person name="Iyer R."/>
        </authorList>
    </citation>
    <scope>NUCLEOTIDE SEQUENCE [LARGE SCALE GENOMIC DNA]</scope>
    <source>
        <strain evidence="3 4">DF05</strain>
    </source>
</reference>
<feature type="domain" description="DUF4398" evidence="2">
    <location>
        <begin position="46"/>
        <end position="123"/>
    </location>
</feature>
<dbReference type="eggNOG" id="ENOG5032YY1">
    <property type="taxonomic scope" value="Bacteria"/>
</dbReference>
<dbReference type="Pfam" id="PF14346">
    <property type="entry name" value="DUF4398"/>
    <property type="match status" value="1"/>
</dbReference>